<proteinExistence type="predicted"/>
<accession>A0A484H6V7</accession>
<gene>
    <name evidence="1" type="ORF">RIEGSTA812A_PEG_578</name>
</gene>
<dbReference type="AlphaFoldDB" id="A0A484H6V7"/>
<protein>
    <submittedName>
        <fullName evidence="1">Uncharacterized protein</fullName>
    </submittedName>
</protein>
<dbReference type="EMBL" id="LR026963">
    <property type="protein sequence ID" value="VBB69105.1"/>
    <property type="molecule type" value="Genomic_DNA"/>
</dbReference>
<sequence length="64" mass="7374">MIVCSHEFRSKVRHCQSTCDKIRVRLALCRLIARMTGYYDWILLPLSETFSEGSVEDPDRAVIG</sequence>
<evidence type="ECO:0000313" key="1">
    <source>
        <dbReference type="EMBL" id="VBB69105.1"/>
    </source>
</evidence>
<reference evidence="1" key="1">
    <citation type="submission" date="2018-10" db="EMBL/GenBank/DDBJ databases">
        <authorList>
            <person name="Gruber-Vodicka H."/>
            <person name="Jaeckle O."/>
        </authorList>
    </citation>
    <scope>NUCLEOTIDE SEQUENCE</scope>
</reference>
<organism evidence="1">
    <name type="scientific">invertebrate metagenome</name>
    <dbReference type="NCBI Taxonomy" id="1711999"/>
    <lineage>
        <taxon>unclassified sequences</taxon>
        <taxon>metagenomes</taxon>
        <taxon>organismal metagenomes</taxon>
    </lineage>
</organism>
<name>A0A484H6V7_9ZZZZ</name>